<dbReference type="SUPFAM" id="SSF56112">
    <property type="entry name" value="Protein kinase-like (PK-like)"/>
    <property type="match status" value="1"/>
</dbReference>
<dbReference type="Proteomes" id="UP000241769">
    <property type="component" value="Unassembled WGS sequence"/>
</dbReference>
<comment type="caution">
    <text evidence="9">The sequence shown here is derived from an EMBL/GenBank/DDBJ whole genome shotgun (WGS) entry which is preliminary data.</text>
</comment>
<dbReference type="InterPro" id="IPR017441">
    <property type="entry name" value="Protein_kinase_ATP_BS"/>
</dbReference>
<evidence type="ECO:0000256" key="5">
    <source>
        <dbReference type="ARBA" id="ARBA00023136"/>
    </source>
</evidence>
<dbReference type="PROSITE" id="PS50011">
    <property type="entry name" value="PROTEIN_KINASE_DOM"/>
    <property type="match status" value="1"/>
</dbReference>
<feature type="binding site" evidence="6">
    <location>
        <position position="1160"/>
    </location>
    <ligand>
        <name>ATP</name>
        <dbReference type="ChEBI" id="CHEBI:30616"/>
    </ligand>
</feature>
<dbReference type="InterPro" id="IPR001611">
    <property type="entry name" value="Leu-rich_rpt"/>
</dbReference>
<keyword evidence="3 6" id="KW-0547">Nucleotide-binding</keyword>
<dbReference type="GO" id="GO:0004713">
    <property type="term" value="F:protein tyrosine kinase activity"/>
    <property type="evidence" value="ECO:0007669"/>
    <property type="project" value="InterPro"/>
</dbReference>
<dbReference type="InterPro" id="IPR003591">
    <property type="entry name" value="Leu-rich_rpt_typical-subtyp"/>
</dbReference>
<keyword evidence="2" id="KW-0677">Repeat</keyword>
<dbReference type="FunFam" id="3.80.10.10:FF:000095">
    <property type="entry name" value="LRR receptor-like serine/threonine-protein kinase GSO1"/>
    <property type="match status" value="2"/>
</dbReference>
<dbReference type="Pfam" id="PF13855">
    <property type="entry name" value="LRR_8"/>
    <property type="match status" value="3"/>
</dbReference>
<feature type="transmembrane region" description="Helical" evidence="7">
    <location>
        <begin position="1077"/>
        <end position="1099"/>
    </location>
</feature>
<dbReference type="InterPro" id="IPR001245">
    <property type="entry name" value="Ser-Thr/Tyr_kinase_cat_dom"/>
</dbReference>
<dbReference type="SMART" id="SM00219">
    <property type="entry name" value="TyrKc"/>
    <property type="match status" value="1"/>
</dbReference>
<proteinExistence type="predicted"/>
<keyword evidence="10" id="KW-1185">Reference proteome</keyword>
<keyword evidence="7" id="KW-0812">Transmembrane</keyword>
<gene>
    <name evidence="9" type="ORF">PROFUN_03761</name>
</gene>
<keyword evidence="5 7" id="KW-0472">Membrane</keyword>
<dbReference type="Pfam" id="PF13516">
    <property type="entry name" value="LRR_6"/>
    <property type="match status" value="2"/>
</dbReference>
<keyword evidence="1" id="KW-0433">Leucine-rich repeat</keyword>
<evidence type="ECO:0000256" key="3">
    <source>
        <dbReference type="ARBA" id="ARBA00022741"/>
    </source>
</evidence>
<evidence type="ECO:0000256" key="2">
    <source>
        <dbReference type="ARBA" id="ARBA00022737"/>
    </source>
</evidence>
<dbReference type="Gene3D" id="1.10.510.10">
    <property type="entry name" value="Transferase(Phosphotransferase) domain 1"/>
    <property type="match status" value="1"/>
</dbReference>
<dbReference type="PROSITE" id="PS00107">
    <property type="entry name" value="PROTEIN_KINASE_ATP"/>
    <property type="match status" value="1"/>
</dbReference>
<evidence type="ECO:0000313" key="9">
    <source>
        <dbReference type="EMBL" id="PRP82071.1"/>
    </source>
</evidence>
<reference evidence="9 10" key="1">
    <citation type="journal article" date="2018" name="Genome Biol. Evol.">
        <title>Multiple Roots of Fruiting Body Formation in Amoebozoa.</title>
        <authorList>
            <person name="Hillmann F."/>
            <person name="Forbes G."/>
            <person name="Novohradska S."/>
            <person name="Ferling I."/>
            <person name="Riege K."/>
            <person name="Groth M."/>
            <person name="Westermann M."/>
            <person name="Marz M."/>
            <person name="Spaller T."/>
            <person name="Winckler T."/>
            <person name="Schaap P."/>
            <person name="Glockner G."/>
        </authorList>
    </citation>
    <scope>NUCLEOTIDE SEQUENCE [LARGE SCALE GENOMIC DNA]</scope>
    <source>
        <strain evidence="9 10">Jena</strain>
    </source>
</reference>
<dbReference type="InterPro" id="IPR000719">
    <property type="entry name" value="Prot_kinase_dom"/>
</dbReference>
<feature type="transmembrane region" description="Helical" evidence="7">
    <location>
        <begin position="58"/>
        <end position="85"/>
    </location>
</feature>
<sequence length="1430" mass="157184">MLWELRSLACFNVDLPDVTSRVKVAQEQQAMKEMVKFLEVMVLSIYELLIESKKSQCCFFYIGGAMRTILFYVILILCTSATALFQAESDALRLLFDDMGDWINNTQWANSSASYCSYFGITCDGEGHVTEIQLTYNNLTGQLPDLSDLSHLTILDLGGGEGYFSVYLFDSSSLPPNYLRGPFPDWVTKTRLEYIDFYNHYFVGTLPDDLGNLVNLTYFSVGVDHGGGLYGPVPDSWMKLIHLQSFGLWGNSFTFINLTRLNDMAELVYLEMINNNFGGNLSQMIGTLNLRKLSNFEVAGNNFYGPIPDLSGCTAIRLITIDSNSFTGEFPEWTITLPNLLSLTMTNNLLTGTIPPSIGQMKNLALFHVSGNSMNGNLPDTWDQMSSLVEIGLYANNFTGEIPPSIYRSTKLEVLYMNNNRFTGTISPDIKNLEHMMFLVLGYNLFTGNIPEELYNCTAMIQLNVVSNQFTGRLSSRASQMTDLASLQIGQNKFEGDIPDVFGRMSGMRVLDLSYNQFTGGFPQSIAGLTQILQIKMNDNQLSGPMPSLPSSLLKLQIQRNHFNGTVFWMSSMPQIQLLDISYNQFSGPCSSVTQLNYMTYCDWSNNQLTGRIPPNYSLKMPLYHLDLSSNQLTGNLEYTIGSLGSLAYLNLSRNQLTGNLESRLAQLSQLQYFDISHNMFNGVIPPGAIGLPQMIQLNFDNNKFFGDIPSSVSKSSSLTTLSLGNNLLTGGLQDVFSLPNLISLNVSGNNLNGNIPDISGSTGLQMIDLSHNNLMGSIPAGLGKIAIRIVDAETVSAKQTNLRVLSLSHNRLSGQMPYPLKSDPQIIDLSSNDLSGLLSFLDTLSSLTHLNLSGNAFSGKIKTLNGMRGLASVDISHNMITSVPSLSGLFNLQYLDASHNQLNGSVPDLTGCTSLSALDLSYNTLTDAMMMVNVPSLSFCDLTHQTFVCPLPAQSARLCQARCQVDNYRSAEMSIRVAGNVSSFDSASFIQSVATIAGISRDRIKVTRTRVGSVIADLSFSPPAEGSSEGSSSRVVSYLNQVGSSAYSSMNITVLSVSDSIMPDATTASTGLSTGAIAGIVIACIIFCVFILVIVLLLTRKRRVREANFELVDFTQINNNATLKSVIPFSELEEQVMIGSGAYGVVYKASWRSNTVAVKQVRSEHINTDQMQSFLDEATLVQSMRPHPNVVLFMGYTFPPDPLSIVTEFCEGGCLLDYLSTHGDDVTQEKKDGIILGIAKGVLHLHQEKIIHRDLAARNILLSKHLEAKVSDFGMSRQVQTKDSASTTASNIGPVKWMSPEAITKREYSPKSDAFSFGVVIWEILTCKEPWADVPMVEVAINVIGDQRLTIPADTTPTLQAIMKGVWMASPDDRPDFFQICNWLSDGAPIHTKAYDTEEIEQRVLTNDGETRYDALGTVADFLAQKPVE</sequence>
<evidence type="ECO:0000259" key="8">
    <source>
        <dbReference type="PROSITE" id="PS50011"/>
    </source>
</evidence>
<dbReference type="Gene3D" id="3.30.200.20">
    <property type="entry name" value="Phosphorylase Kinase, domain 1"/>
    <property type="match status" value="1"/>
</dbReference>
<dbReference type="Pfam" id="PF00560">
    <property type="entry name" value="LRR_1"/>
    <property type="match status" value="4"/>
</dbReference>
<dbReference type="InterPro" id="IPR020635">
    <property type="entry name" value="Tyr_kinase_cat_dom"/>
</dbReference>
<keyword evidence="9" id="KW-0808">Transferase</keyword>
<dbReference type="Pfam" id="PF07714">
    <property type="entry name" value="PK_Tyr_Ser-Thr"/>
    <property type="match status" value="1"/>
</dbReference>
<accession>A0A2P6NDQ9</accession>
<evidence type="ECO:0000256" key="7">
    <source>
        <dbReference type="SAM" id="Phobius"/>
    </source>
</evidence>
<evidence type="ECO:0000256" key="4">
    <source>
        <dbReference type="ARBA" id="ARBA00022840"/>
    </source>
</evidence>
<dbReference type="PROSITE" id="PS51450">
    <property type="entry name" value="LRR"/>
    <property type="match status" value="2"/>
</dbReference>
<dbReference type="PANTHER" id="PTHR48056">
    <property type="entry name" value="LRR RECEPTOR-LIKE SERINE/THREONINE-PROTEIN KINASE-RELATED"/>
    <property type="match status" value="1"/>
</dbReference>
<dbReference type="InterPro" id="IPR032675">
    <property type="entry name" value="LRR_dom_sf"/>
</dbReference>
<dbReference type="CDD" id="cd13999">
    <property type="entry name" value="STKc_MAP3K-like"/>
    <property type="match status" value="1"/>
</dbReference>
<dbReference type="SUPFAM" id="SSF52058">
    <property type="entry name" value="L domain-like"/>
    <property type="match status" value="3"/>
</dbReference>
<dbReference type="PROSITE" id="PS00109">
    <property type="entry name" value="PROTEIN_KINASE_TYR"/>
    <property type="match status" value="1"/>
</dbReference>
<dbReference type="OrthoDB" id="1840988at2759"/>
<evidence type="ECO:0000256" key="1">
    <source>
        <dbReference type="ARBA" id="ARBA00022614"/>
    </source>
</evidence>
<protein>
    <submittedName>
        <fullName evidence="9">Putative leucine-rich repeat receptor-like protein kinase</fullName>
    </submittedName>
</protein>
<evidence type="ECO:0000313" key="10">
    <source>
        <dbReference type="Proteomes" id="UP000241769"/>
    </source>
</evidence>
<evidence type="ECO:0000256" key="6">
    <source>
        <dbReference type="PROSITE-ProRule" id="PRU10141"/>
    </source>
</evidence>
<dbReference type="SMART" id="SM00369">
    <property type="entry name" value="LRR_TYP"/>
    <property type="match status" value="5"/>
</dbReference>
<dbReference type="Gene3D" id="3.80.10.10">
    <property type="entry name" value="Ribonuclease Inhibitor"/>
    <property type="match status" value="4"/>
</dbReference>
<keyword evidence="4 6" id="KW-0067">ATP-binding</keyword>
<dbReference type="EMBL" id="MDYQ01000111">
    <property type="protein sequence ID" value="PRP82071.1"/>
    <property type="molecule type" value="Genomic_DNA"/>
</dbReference>
<keyword evidence="9" id="KW-0675">Receptor</keyword>
<dbReference type="PRINTS" id="PR00109">
    <property type="entry name" value="TYRKINASE"/>
</dbReference>
<name>A0A2P6NDQ9_9EUKA</name>
<dbReference type="PANTHER" id="PTHR48056:SF81">
    <property type="entry name" value="RECEPTOR PROTEIN-TYROSINE KINASE CEPR1"/>
    <property type="match status" value="1"/>
</dbReference>
<dbReference type="InParanoid" id="A0A2P6NDQ9"/>
<keyword evidence="9" id="KW-0418">Kinase</keyword>
<dbReference type="InterPro" id="IPR050647">
    <property type="entry name" value="Plant_LRR-RLKs"/>
</dbReference>
<organism evidence="9 10">
    <name type="scientific">Planoprotostelium fungivorum</name>
    <dbReference type="NCBI Taxonomy" id="1890364"/>
    <lineage>
        <taxon>Eukaryota</taxon>
        <taxon>Amoebozoa</taxon>
        <taxon>Evosea</taxon>
        <taxon>Variosea</taxon>
        <taxon>Cavosteliida</taxon>
        <taxon>Cavosteliaceae</taxon>
        <taxon>Planoprotostelium</taxon>
    </lineage>
</organism>
<dbReference type="InterPro" id="IPR008266">
    <property type="entry name" value="Tyr_kinase_AS"/>
</dbReference>
<keyword evidence="7" id="KW-1133">Transmembrane helix</keyword>
<feature type="domain" description="Protein kinase" evidence="8">
    <location>
        <begin position="1133"/>
        <end position="1385"/>
    </location>
</feature>
<dbReference type="InterPro" id="IPR011009">
    <property type="entry name" value="Kinase-like_dom_sf"/>
</dbReference>
<dbReference type="GO" id="GO:0005524">
    <property type="term" value="F:ATP binding"/>
    <property type="evidence" value="ECO:0007669"/>
    <property type="project" value="UniProtKB-UniRule"/>
</dbReference>